<dbReference type="EMBL" id="JBDJAW010000006">
    <property type="protein sequence ID" value="MEN3535475.1"/>
    <property type="molecule type" value="Genomic_DNA"/>
</dbReference>
<feature type="transmembrane region" description="Helical" evidence="1">
    <location>
        <begin position="36"/>
        <end position="53"/>
    </location>
</feature>
<comment type="caution">
    <text evidence="2">The sequence shown here is derived from an EMBL/GenBank/DDBJ whole genome shotgun (WGS) entry which is preliminary data.</text>
</comment>
<dbReference type="Proteomes" id="UP001447516">
    <property type="component" value="Unassembled WGS sequence"/>
</dbReference>
<gene>
    <name evidence="2" type="ORF">AAH991_10225</name>
</gene>
<keyword evidence="1" id="KW-0472">Membrane</keyword>
<keyword evidence="3" id="KW-1185">Reference proteome</keyword>
<protein>
    <submittedName>
        <fullName evidence="2">DUF3017 domain-containing protein</fullName>
    </submittedName>
</protein>
<keyword evidence="1" id="KW-1133">Transmembrane helix</keyword>
<dbReference type="Pfam" id="PF11222">
    <property type="entry name" value="DUF3017"/>
    <property type="match status" value="1"/>
</dbReference>
<keyword evidence="1" id="KW-0812">Transmembrane</keyword>
<feature type="transmembrane region" description="Helical" evidence="1">
    <location>
        <begin position="73"/>
        <end position="91"/>
    </location>
</feature>
<dbReference type="InterPro" id="IPR021385">
    <property type="entry name" value="DUF3017"/>
</dbReference>
<accession>A0ABV0ALB6</accession>
<organism evidence="2 3">
    <name type="scientific">Microbispora maris</name>
    <dbReference type="NCBI Taxonomy" id="3144104"/>
    <lineage>
        <taxon>Bacteria</taxon>
        <taxon>Bacillati</taxon>
        <taxon>Actinomycetota</taxon>
        <taxon>Actinomycetes</taxon>
        <taxon>Streptosporangiales</taxon>
        <taxon>Streptosporangiaceae</taxon>
        <taxon>Microbispora</taxon>
    </lineage>
</organism>
<sequence>MRTSESTAWGPWLLVAAGAAAGLGAIGLGAPAPAGGAIMGFGFLFGSLIRVTVSDRRAGALAVRGRRMDALTLAAFGAALVIGSLLMLLRLHDS</sequence>
<reference evidence="2 3" key="1">
    <citation type="submission" date="2024-05" db="EMBL/GenBank/DDBJ databases">
        <title>Microbispora sp.ZYX-F-249.</title>
        <authorList>
            <person name="Xie H."/>
        </authorList>
    </citation>
    <scope>NUCLEOTIDE SEQUENCE [LARGE SCALE GENOMIC DNA]</scope>
    <source>
        <strain evidence="2 3">ZYX-F-249</strain>
    </source>
</reference>
<dbReference type="RefSeq" id="WP_346225523.1">
    <property type="nucleotide sequence ID" value="NZ_JBDJAW010000006.1"/>
</dbReference>
<proteinExistence type="predicted"/>
<evidence type="ECO:0000313" key="2">
    <source>
        <dbReference type="EMBL" id="MEN3535475.1"/>
    </source>
</evidence>
<evidence type="ECO:0000313" key="3">
    <source>
        <dbReference type="Proteomes" id="UP001447516"/>
    </source>
</evidence>
<name>A0ABV0ALB6_9ACTN</name>
<evidence type="ECO:0000256" key="1">
    <source>
        <dbReference type="SAM" id="Phobius"/>
    </source>
</evidence>
<feature type="transmembrane region" description="Helical" evidence="1">
    <location>
        <begin position="12"/>
        <end position="30"/>
    </location>
</feature>